<dbReference type="EMBL" id="OZ034816">
    <property type="protein sequence ID" value="CAL1379008.1"/>
    <property type="molecule type" value="Genomic_DNA"/>
</dbReference>
<keyword evidence="2" id="KW-1185">Reference proteome</keyword>
<evidence type="ECO:0000313" key="1">
    <source>
        <dbReference type="EMBL" id="CAL1379008.1"/>
    </source>
</evidence>
<proteinExistence type="predicted"/>
<organism evidence="1 2">
    <name type="scientific">Linum trigynum</name>
    <dbReference type="NCBI Taxonomy" id="586398"/>
    <lineage>
        <taxon>Eukaryota</taxon>
        <taxon>Viridiplantae</taxon>
        <taxon>Streptophyta</taxon>
        <taxon>Embryophyta</taxon>
        <taxon>Tracheophyta</taxon>
        <taxon>Spermatophyta</taxon>
        <taxon>Magnoliopsida</taxon>
        <taxon>eudicotyledons</taxon>
        <taxon>Gunneridae</taxon>
        <taxon>Pentapetalae</taxon>
        <taxon>rosids</taxon>
        <taxon>fabids</taxon>
        <taxon>Malpighiales</taxon>
        <taxon>Linaceae</taxon>
        <taxon>Linum</taxon>
    </lineage>
</organism>
<dbReference type="Proteomes" id="UP001497516">
    <property type="component" value="Chromosome 3"/>
</dbReference>
<accession>A0AAV2DZ94</accession>
<name>A0AAV2DZ94_9ROSI</name>
<protein>
    <submittedName>
        <fullName evidence="1">Uncharacterized protein</fullName>
    </submittedName>
</protein>
<evidence type="ECO:0000313" key="2">
    <source>
        <dbReference type="Proteomes" id="UP001497516"/>
    </source>
</evidence>
<sequence>MEISNLRHGRFSWALQNSKSLAYRTTTPADEHAAASDNIAVTCRIPALSLCTAAKTDAIGRKKAYNVFN</sequence>
<reference evidence="1 2" key="1">
    <citation type="submission" date="2024-04" db="EMBL/GenBank/DDBJ databases">
        <authorList>
            <person name="Fracassetti M."/>
        </authorList>
    </citation>
    <scope>NUCLEOTIDE SEQUENCE [LARGE SCALE GENOMIC DNA]</scope>
</reference>
<dbReference type="AlphaFoldDB" id="A0AAV2DZ94"/>
<gene>
    <name evidence="1" type="ORF">LTRI10_LOCUS20554</name>
</gene>